<name>A0ABN8MDF7_9CNID</name>
<feature type="region of interest" description="Disordered" evidence="22">
    <location>
        <begin position="349"/>
        <end position="431"/>
    </location>
</feature>
<feature type="compositionally biased region" description="Polar residues" evidence="22">
    <location>
        <begin position="415"/>
        <end position="431"/>
    </location>
</feature>
<dbReference type="PROSITE" id="PS50056">
    <property type="entry name" value="TYR_PHOSPHATASE_2"/>
    <property type="match status" value="1"/>
</dbReference>
<keyword evidence="10" id="KW-0443">Lipid metabolism</keyword>
<dbReference type="CDD" id="cd14509">
    <property type="entry name" value="PTP_PTEN"/>
    <property type="match status" value="1"/>
</dbReference>
<dbReference type="SMART" id="SM00404">
    <property type="entry name" value="PTPc_motif"/>
    <property type="match status" value="1"/>
</dbReference>
<comment type="catalytic activity">
    <reaction evidence="15">
        <text>1D-myo-inositol 1,3,4,5-tetrakisphosphate + H2O = 1D-myo-inositol 1,4,5-trisphosphate + phosphate</text>
        <dbReference type="Rhea" id="RHEA:77155"/>
        <dbReference type="ChEBI" id="CHEBI:15377"/>
        <dbReference type="ChEBI" id="CHEBI:43474"/>
        <dbReference type="ChEBI" id="CHEBI:57895"/>
        <dbReference type="ChEBI" id="CHEBI:203600"/>
    </reaction>
    <physiologicalReaction direction="left-to-right" evidence="15">
        <dbReference type="Rhea" id="RHEA:77156"/>
    </physiologicalReaction>
</comment>
<dbReference type="Gene3D" id="3.90.190.10">
    <property type="entry name" value="Protein tyrosine phosphatase superfamily"/>
    <property type="match status" value="1"/>
</dbReference>
<evidence type="ECO:0000256" key="4">
    <source>
        <dbReference type="ARBA" id="ARBA00013015"/>
    </source>
</evidence>
<dbReference type="InterPro" id="IPR035892">
    <property type="entry name" value="C2_domain_sf"/>
</dbReference>
<evidence type="ECO:0000259" key="25">
    <source>
        <dbReference type="PROSITE" id="PS51182"/>
    </source>
</evidence>
<dbReference type="Proteomes" id="UP001159427">
    <property type="component" value="Unassembled WGS sequence"/>
</dbReference>
<evidence type="ECO:0000256" key="18">
    <source>
        <dbReference type="ARBA" id="ARBA00044309"/>
    </source>
</evidence>
<dbReference type="EC" id="3.1.3.48" evidence="5"/>
<keyword evidence="9" id="KW-0904">Protein phosphatase</keyword>
<evidence type="ECO:0000256" key="14">
    <source>
        <dbReference type="ARBA" id="ARBA00034338"/>
    </source>
</evidence>
<dbReference type="EMBL" id="CALNXI010000468">
    <property type="protein sequence ID" value="CAH3027717.1"/>
    <property type="molecule type" value="Genomic_DNA"/>
</dbReference>
<comment type="subcellular location">
    <subcellularLocation>
        <location evidence="1">Cell projection</location>
        <location evidence="1">Neuron projection</location>
    </subcellularLocation>
    <subcellularLocation>
        <location evidence="2">Cytoplasm</location>
    </subcellularLocation>
</comment>
<dbReference type="InterPro" id="IPR016130">
    <property type="entry name" value="Tyr_Pase_AS"/>
</dbReference>
<evidence type="ECO:0000256" key="21">
    <source>
        <dbReference type="ARBA" id="ARBA00051341"/>
    </source>
</evidence>
<evidence type="ECO:0000256" key="17">
    <source>
        <dbReference type="ARBA" id="ARBA00043762"/>
    </source>
</evidence>
<dbReference type="Gene3D" id="2.60.40.1110">
    <property type="match status" value="1"/>
</dbReference>
<feature type="domain" description="Phosphatase tensin-type" evidence="24">
    <location>
        <begin position="17"/>
        <end position="188"/>
    </location>
</feature>
<comment type="catalytic activity">
    <reaction evidence="17">
        <text>1D-myo-inositol 1,3,4,5,6-pentakisphosphate + H2O = 1D-myo-inositol 1,4,5,6-tetrakisphosphate + phosphate</text>
        <dbReference type="Rhea" id="RHEA:77143"/>
        <dbReference type="ChEBI" id="CHEBI:15377"/>
        <dbReference type="ChEBI" id="CHEBI:43474"/>
        <dbReference type="ChEBI" id="CHEBI:57627"/>
        <dbReference type="ChEBI" id="CHEBI:57733"/>
    </reaction>
    <physiologicalReaction direction="left-to-right" evidence="17">
        <dbReference type="Rhea" id="RHEA:77144"/>
    </physiologicalReaction>
</comment>
<dbReference type="PANTHER" id="PTHR12305:SF81">
    <property type="entry name" value="PHOSPHATIDYLINOSITOL 3,4,5-TRISPHOSPHATE 3-PHOSPHATASE AND DUAL-SPECIFICITY PROTEIN PHOSPHATASE PTEN"/>
    <property type="match status" value="1"/>
</dbReference>
<evidence type="ECO:0000256" key="2">
    <source>
        <dbReference type="ARBA" id="ARBA00004496"/>
    </source>
</evidence>
<evidence type="ECO:0000256" key="10">
    <source>
        <dbReference type="ARBA" id="ARBA00023098"/>
    </source>
</evidence>
<dbReference type="InterPro" id="IPR045101">
    <property type="entry name" value="PTP_PTEN"/>
</dbReference>
<reference evidence="26 27" key="1">
    <citation type="submission" date="2022-05" db="EMBL/GenBank/DDBJ databases">
        <authorList>
            <consortium name="Genoscope - CEA"/>
            <person name="William W."/>
        </authorList>
    </citation>
    <scope>NUCLEOTIDE SEQUENCE [LARGE SCALE GENOMIC DNA]</scope>
</reference>
<dbReference type="Pfam" id="PF22785">
    <property type="entry name" value="Tc-R-P"/>
    <property type="match status" value="1"/>
</dbReference>
<dbReference type="SMART" id="SM01326">
    <property type="entry name" value="PTEN_C2"/>
    <property type="match status" value="1"/>
</dbReference>
<dbReference type="PROSITE" id="PS51181">
    <property type="entry name" value="PPASE_TENSIN"/>
    <property type="match status" value="1"/>
</dbReference>
<evidence type="ECO:0000256" key="1">
    <source>
        <dbReference type="ARBA" id="ARBA00004487"/>
    </source>
</evidence>
<evidence type="ECO:0000259" key="24">
    <source>
        <dbReference type="PROSITE" id="PS51181"/>
    </source>
</evidence>
<dbReference type="SUPFAM" id="SSF52799">
    <property type="entry name" value="(Phosphotyrosine protein) phosphatases II"/>
    <property type="match status" value="1"/>
</dbReference>
<comment type="catalytic activity">
    <reaction evidence="20">
        <text>O-phospho-L-threonyl-[protein] + H2O = L-threonyl-[protein] + phosphate</text>
        <dbReference type="Rhea" id="RHEA:47004"/>
        <dbReference type="Rhea" id="RHEA-COMP:11060"/>
        <dbReference type="Rhea" id="RHEA-COMP:11605"/>
        <dbReference type="ChEBI" id="CHEBI:15377"/>
        <dbReference type="ChEBI" id="CHEBI:30013"/>
        <dbReference type="ChEBI" id="CHEBI:43474"/>
        <dbReference type="ChEBI" id="CHEBI:61977"/>
        <dbReference type="EC" id="3.1.3.16"/>
    </reaction>
    <physiologicalReaction direction="left-to-right" evidence="20">
        <dbReference type="Rhea" id="RHEA:47005"/>
    </physiologicalReaction>
</comment>
<dbReference type="PANTHER" id="PTHR12305">
    <property type="entry name" value="PHOSPHATASE WITH HOMOLOGY TO TENSIN"/>
    <property type="match status" value="1"/>
</dbReference>
<evidence type="ECO:0000256" key="3">
    <source>
        <dbReference type="ARBA" id="ARBA00007881"/>
    </source>
</evidence>
<evidence type="ECO:0000256" key="5">
    <source>
        <dbReference type="ARBA" id="ARBA00013064"/>
    </source>
</evidence>
<dbReference type="InterPro" id="IPR029023">
    <property type="entry name" value="Tensin_phosphatase"/>
</dbReference>
<keyword evidence="8" id="KW-0378">Hydrolase</keyword>
<comment type="caution">
    <text evidence="26">The sequence shown here is derived from an EMBL/GenBank/DDBJ whole genome shotgun (WGS) entry which is preliminary data.</text>
</comment>
<sequence>MGCIVEFLKRCVSKKKIRYTEDGFDLDLTYIKPNIVAMGFPSENLEGVYRNHIEEVVRFLDARHPDHYKVYNLCSERHYDPSKFNNRVATYPFDDHNAPPFELIKPFCDDVDKFLKEDEKNVAFIHCKAGKGRTGVMICSYLLHNDHFKESKDALKYYGDARTRNAKGVTIPSQRRYVLYYNHLLRHRLTYTRTMVLVKGFQMTPIPTLQNSTCNPFYIIWQQKVKLYQSKVTEAKKTPTGFAFEVTQPIPICGDIRVEFFHKDMFKKERMFQFWFNTFFVSQAAVTREIYEDEPTLKIFEVDSDLRYFDVGKPDLDKAHKDDREKIYPSNFTIRVLYSEVGLVEAPSSASLPRKPAKKTGTKHRKSRSMDSFDSIINNSGEYEEDNFSDTDNEEEWQKEAQQSNQKDWEKETHQSNANELQNEAQQSTYV</sequence>
<comment type="catalytic activity">
    <reaction evidence="21">
        <text>O-phospho-L-tyrosyl-[protein] + H2O = L-tyrosyl-[protein] + phosphate</text>
        <dbReference type="Rhea" id="RHEA:10684"/>
        <dbReference type="Rhea" id="RHEA-COMP:10136"/>
        <dbReference type="Rhea" id="RHEA-COMP:20101"/>
        <dbReference type="ChEBI" id="CHEBI:15377"/>
        <dbReference type="ChEBI" id="CHEBI:43474"/>
        <dbReference type="ChEBI" id="CHEBI:46858"/>
        <dbReference type="ChEBI" id="CHEBI:61978"/>
        <dbReference type="EC" id="3.1.3.48"/>
    </reaction>
    <physiologicalReaction direction="left-to-right" evidence="21">
        <dbReference type="Rhea" id="RHEA:10685"/>
    </physiologicalReaction>
</comment>
<evidence type="ECO:0000256" key="11">
    <source>
        <dbReference type="ARBA" id="ARBA00023273"/>
    </source>
</evidence>
<feature type="compositionally biased region" description="Acidic residues" evidence="22">
    <location>
        <begin position="382"/>
        <end position="397"/>
    </location>
</feature>
<dbReference type="PROSITE" id="PS51182">
    <property type="entry name" value="C2_TENSIN"/>
    <property type="match status" value="1"/>
</dbReference>
<evidence type="ECO:0000256" key="19">
    <source>
        <dbReference type="ARBA" id="ARBA00047986"/>
    </source>
</evidence>
<comment type="catalytic activity">
    <reaction evidence="12">
        <text>1,2-dihexadecanoyl-sn-glycero-3-phospho-(1D-myo-inositol-3,4,5-trisphosphate) + H2O = 1,2-dihexadecanoyl-sn-glycero-3-phospho-(1D-myo-inositol-4,5-bisphosphate) + phosphate</text>
        <dbReference type="Rhea" id="RHEA:43560"/>
        <dbReference type="ChEBI" id="CHEBI:15377"/>
        <dbReference type="ChEBI" id="CHEBI:43474"/>
        <dbReference type="ChEBI" id="CHEBI:83420"/>
        <dbReference type="ChEBI" id="CHEBI:83423"/>
    </reaction>
    <physiologicalReaction direction="left-to-right" evidence="12">
        <dbReference type="Rhea" id="RHEA:43561"/>
    </physiologicalReaction>
</comment>
<keyword evidence="11" id="KW-0966">Cell projection</keyword>
<evidence type="ECO:0000256" key="16">
    <source>
        <dbReference type="ARBA" id="ARBA00043760"/>
    </source>
</evidence>
<evidence type="ECO:0000313" key="27">
    <source>
        <dbReference type="Proteomes" id="UP001159427"/>
    </source>
</evidence>
<feature type="compositionally biased region" description="Basic residues" evidence="22">
    <location>
        <begin position="355"/>
        <end position="367"/>
    </location>
</feature>
<keyword evidence="7" id="KW-0963">Cytoplasm</keyword>
<keyword evidence="27" id="KW-1185">Reference proteome</keyword>
<evidence type="ECO:0000256" key="22">
    <source>
        <dbReference type="SAM" id="MobiDB-lite"/>
    </source>
</evidence>
<evidence type="ECO:0000256" key="20">
    <source>
        <dbReference type="ARBA" id="ARBA00048832"/>
    </source>
</evidence>
<dbReference type="InterPro" id="IPR051281">
    <property type="entry name" value="Dual-spec_lipid-protein_phosph"/>
</dbReference>
<evidence type="ECO:0000256" key="7">
    <source>
        <dbReference type="ARBA" id="ARBA00022490"/>
    </source>
</evidence>
<proteinExistence type="inferred from homology"/>
<gene>
    <name evidence="26" type="ORF">PEVE_00032229</name>
</gene>
<evidence type="ECO:0000259" key="23">
    <source>
        <dbReference type="PROSITE" id="PS50056"/>
    </source>
</evidence>
<evidence type="ECO:0000256" key="12">
    <source>
        <dbReference type="ARBA" id="ARBA00034256"/>
    </source>
</evidence>
<dbReference type="SUPFAM" id="SSF49562">
    <property type="entry name" value="C2 domain (Calcium/lipid-binding domain, CaLB)"/>
    <property type="match status" value="1"/>
</dbReference>
<comment type="similarity">
    <text evidence="3">Belongs to the PTEN phosphatase protein family.</text>
</comment>
<dbReference type="EC" id="3.1.3.16" evidence="6"/>
<dbReference type="Pfam" id="PF10409">
    <property type="entry name" value="PTEN_C2"/>
    <property type="match status" value="1"/>
</dbReference>
<organism evidence="26 27">
    <name type="scientific">Porites evermanni</name>
    <dbReference type="NCBI Taxonomy" id="104178"/>
    <lineage>
        <taxon>Eukaryota</taxon>
        <taxon>Metazoa</taxon>
        <taxon>Cnidaria</taxon>
        <taxon>Anthozoa</taxon>
        <taxon>Hexacorallia</taxon>
        <taxon>Scleractinia</taxon>
        <taxon>Fungiina</taxon>
        <taxon>Poritidae</taxon>
        <taxon>Porites</taxon>
    </lineage>
</organism>
<accession>A0ABN8MDF7</accession>
<dbReference type="InterPro" id="IPR000387">
    <property type="entry name" value="Tyr_Pase_dom"/>
</dbReference>
<evidence type="ECO:0000256" key="9">
    <source>
        <dbReference type="ARBA" id="ARBA00022912"/>
    </source>
</evidence>
<comment type="catalytic activity">
    <reaction evidence="19">
        <text>O-phospho-L-seryl-[protein] + H2O = L-seryl-[protein] + phosphate</text>
        <dbReference type="Rhea" id="RHEA:20629"/>
        <dbReference type="Rhea" id="RHEA-COMP:9863"/>
        <dbReference type="Rhea" id="RHEA-COMP:11604"/>
        <dbReference type="ChEBI" id="CHEBI:15377"/>
        <dbReference type="ChEBI" id="CHEBI:29999"/>
        <dbReference type="ChEBI" id="CHEBI:43474"/>
        <dbReference type="ChEBI" id="CHEBI:83421"/>
        <dbReference type="EC" id="3.1.3.16"/>
    </reaction>
    <physiologicalReaction direction="left-to-right" evidence="19">
        <dbReference type="Rhea" id="RHEA:20630"/>
    </physiologicalReaction>
</comment>
<dbReference type="PROSITE" id="PS00383">
    <property type="entry name" value="TYR_PHOSPHATASE_1"/>
    <property type="match status" value="1"/>
</dbReference>
<feature type="compositionally biased region" description="Polar residues" evidence="22">
    <location>
        <begin position="370"/>
        <end position="381"/>
    </location>
</feature>
<dbReference type="EC" id="3.1.3.67" evidence="4"/>
<feature type="domain" description="Tyrosine specific protein phosphatases" evidence="23">
    <location>
        <begin position="105"/>
        <end position="176"/>
    </location>
</feature>
<evidence type="ECO:0000256" key="8">
    <source>
        <dbReference type="ARBA" id="ARBA00022801"/>
    </source>
</evidence>
<evidence type="ECO:0000313" key="26">
    <source>
        <dbReference type="EMBL" id="CAH3027717.1"/>
    </source>
</evidence>
<comment type="catalytic activity">
    <reaction evidence="13">
        <text>1,2-dioctanoyl-sn-glycero-3-phospho-(1D-myo-inositol-3,4,5-trisphosphate) + H2O = 1,2-dioctanoyl-sn-glycero-3-phospho-(1D-myo-inositol-4,5-bisphosphate) + phosphate</text>
        <dbReference type="Rhea" id="RHEA:43552"/>
        <dbReference type="ChEBI" id="CHEBI:15377"/>
        <dbReference type="ChEBI" id="CHEBI:43474"/>
        <dbReference type="ChEBI" id="CHEBI:83416"/>
        <dbReference type="ChEBI" id="CHEBI:83419"/>
    </reaction>
    <physiologicalReaction direction="left-to-right" evidence="13">
        <dbReference type="Rhea" id="RHEA:43553"/>
    </physiologicalReaction>
</comment>
<dbReference type="InterPro" id="IPR029021">
    <property type="entry name" value="Prot-tyrosine_phosphatase-like"/>
</dbReference>
<dbReference type="InterPro" id="IPR003595">
    <property type="entry name" value="Tyr_Pase_cat"/>
</dbReference>
<evidence type="ECO:0000256" key="6">
    <source>
        <dbReference type="ARBA" id="ARBA00013081"/>
    </source>
</evidence>
<feature type="domain" description="C2 tensin-type" evidence="25">
    <location>
        <begin position="193"/>
        <end position="341"/>
    </location>
</feature>
<protein>
    <recommendedName>
        <fullName evidence="14">Phosphatidylinositol 3,4,5-trisphosphate 3-phosphatase and dual-specificity protein phosphatase PTEN</fullName>
        <ecNumber evidence="6">3.1.3.16</ecNumber>
        <ecNumber evidence="5">3.1.3.48</ecNumber>
        <ecNumber evidence="4">3.1.3.67</ecNumber>
    </recommendedName>
    <alternativeName>
        <fullName evidence="18">Inositol polyphosphate 3-phosphatase</fullName>
    </alternativeName>
</protein>
<evidence type="ECO:0000256" key="15">
    <source>
        <dbReference type="ARBA" id="ARBA00043734"/>
    </source>
</evidence>
<evidence type="ECO:0000256" key="13">
    <source>
        <dbReference type="ARBA" id="ARBA00034268"/>
    </source>
</evidence>
<dbReference type="InterPro" id="IPR014020">
    <property type="entry name" value="Tensin_C2-dom"/>
</dbReference>
<comment type="catalytic activity">
    <reaction evidence="16">
        <text>a 1,2-diacyl-sn-glycero-3-phospho-(1D-myo-inositol-3,4,5-trisphosphate) + H2O = a 1,2-diacyl-sn-glycero-3-phospho-(1D-myo-inositol-4,5-bisphosphate) + phosphate</text>
        <dbReference type="Rhea" id="RHEA:25017"/>
        <dbReference type="ChEBI" id="CHEBI:15377"/>
        <dbReference type="ChEBI" id="CHEBI:43474"/>
        <dbReference type="ChEBI" id="CHEBI:57836"/>
        <dbReference type="ChEBI" id="CHEBI:58456"/>
        <dbReference type="EC" id="3.1.3.67"/>
    </reaction>
    <physiologicalReaction direction="left-to-right" evidence="16">
        <dbReference type="Rhea" id="RHEA:25018"/>
    </physiologicalReaction>
</comment>